<comment type="caution">
    <text evidence="2">The sequence shown here is derived from an EMBL/GenBank/DDBJ whole genome shotgun (WGS) entry which is preliminary data.</text>
</comment>
<dbReference type="RefSeq" id="WP_075080936.1">
    <property type="nucleotide sequence ID" value="NZ_BDCO01000003.1"/>
</dbReference>
<feature type="region of interest" description="Disordered" evidence="1">
    <location>
        <begin position="120"/>
        <end position="147"/>
    </location>
</feature>
<dbReference type="AlphaFoldDB" id="A0A146GBX3"/>
<evidence type="ECO:0000256" key="1">
    <source>
        <dbReference type="SAM" id="MobiDB-lite"/>
    </source>
</evidence>
<sequence length="201" mass="22473">MEQVILLLVIGLISLVNWMIQKSAEARKKRQIQERVDRGEVEPSQPVTARSYDSDDAASETDGDPAENMRRLMEALGLPLEDAPPQRVQRQQAEPPPLPAQPREMMQPPPLVRTVREMEERGEMPGHRQPTPPPVVTAQPQRAKLHDWQRKAAKALEASAAAEAARTVKPSRARQMLRQPESVRDAIILSEILGKPKSLQG</sequence>
<dbReference type="STRING" id="690879.TSACC_3146"/>
<feature type="region of interest" description="Disordered" evidence="1">
    <location>
        <begin position="27"/>
        <end position="108"/>
    </location>
</feature>
<organism evidence="2 3">
    <name type="scientific">Terrimicrobium sacchariphilum</name>
    <dbReference type="NCBI Taxonomy" id="690879"/>
    <lineage>
        <taxon>Bacteria</taxon>
        <taxon>Pseudomonadati</taxon>
        <taxon>Verrucomicrobiota</taxon>
        <taxon>Terrimicrobiia</taxon>
        <taxon>Terrimicrobiales</taxon>
        <taxon>Terrimicrobiaceae</taxon>
        <taxon>Terrimicrobium</taxon>
    </lineage>
</organism>
<dbReference type="InParanoid" id="A0A146GBX3"/>
<feature type="compositionally biased region" description="Basic and acidic residues" evidence="1">
    <location>
        <begin position="31"/>
        <end position="41"/>
    </location>
</feature>
<dbReference type="OrthoDB" id="9841805at2"/>
<dbReference type="Proteomes" id="UP000076023">
    <property type="component" value="Unassembled WGS sequence"/>
</dbReference>
<reference evidence="3" key="1">
    <citation type="journal article" date="2017" name="Genome Announc.">
        <title>Draft Genome Sequence of Terrimicrobium sacchariphilum NM-5T, a Facultative Anaerobic Soil Bacterium of the Class Spartobacteria.</title>
        <authorList>
            <person name="Qiu Y.L."/>
            <person name="Tourlousse D.M."/>
            <person name="Matsuura N."/>
            <person name="Ohashi A."/>
            <person name="Sekiguchi Y."/>
        </authorList>
    </citation>
    <scope>NUCLEOTIDE SEQUENCE [LARGE SCALE GENOMIC DNA]</scope>
    <source>
        <strain evidence="3">NM-5</strain>
    </source>
</reference>
<accession>A0A146GBX3</accession>
<evidence type="ECO:0000313" key="3">
    <source>
        <dbReference type="Proteomes" id="UP000076023"/>
    </source>
</evidence>
<protein>
    <submittedName>
        <fullName evidence="2">Uncharacterized protein</fullName>
    </submittedName>
</protein>
<name>A0A146GBX3_TERSA</name>
<keyword evidence="3" id="KW-1185">Reference proteome</keyword>
<dbReference type="EMBL" id="BDCO01000003">
    <property type="protein sequence ID" value="GAT35085.1"/>
    <property type="molecule type" value="Genomic_DNA"/>
</dbReference>
<proteinExistence type="predicted"/>
<evidence type="ECO:0000313" key="2">
    <source>
        <dbReference type="EMBL" id="GAT35085.1"/>
    </source>
</evidence>
<feature type="compositionally biased region" description="Acidic residues" evidence="1">
    <location>
        <begin position="54"/>
        <end position="65"/>
    </location>
</feature>
<gene>
    <name evidence="2" type="ORF">TSACC_3146</name>
</gene>